<keyword evidence="1" id="KW-0328">Glycosyltransferase</keyword>
<dbReference type="KEGG" id="psti:SOO65_02950"/>
<evidence type="ECO:0000313" key="2">
    <source>
        <dbReference type="Proteomes" id="UP001324634"/>
    </source>
</evidence>
<dbReference type="GO" id="GO:0016757">
    <property type="term" value="F:glycosyltransferase activity"/>
    <property type="evidence" value="ECO:0007669"/>
    <property type="project" value="UniProtKB-KW"/>
</dbReference>
<dbReference type="Pfam" id="PF13692">
    <property type="entry name" value="Glyco_trans_1_4"/>
    <property type="match status" value="1"/>
</dbReference>
<reference evidence="1 2" key="1">
    <citation type="submission" date="2023-11" db="EMBL/GenBank/DDBJ databases">
        <title>Peredibacter starrii A3.12.</title>
        <authorList>
            <person name="Mitchell R.J."/>
        </authorList>
    </citation>
    <scope>NUCLEOTIDE SEQUENCE [LARGE SCALE GENOMIC DNA]</scope>
    <source>
        <strain evidence="1 2">A3.12</strain>
    </source>
</reference>
<name>A0AAX4HQT2_9BACT</name>
<dbReference type="EC" id="2.4.-.-" evidence="1"/>
<accession>A0AAX4HQT2</accession>
<keyword evidence="2" id="KW-1185">Reference proteome</keyword>
<dbReference type="Proteomes" id="UP001324634">
    <property type="component" value="Chromosome"/>
</dbReference>
<protein>
    <submittedName>
        <fullName evidence="1">Glycosyltransferase</fullName>
        <ecNumber evidence="1">2.4.-.-</ecNumber>
    </submittedName>
</protein>
<dbReference type="RefSeq" id="WP_321396672.1">
    <property type="nucleotide sequence ID" value="NZ_CP139487.1"/>
</dbReference>
<proteinExistence type="predicted"/>
<evidence type="ECO:0000313" key="1">
    <source>
        <dbReference type="EMBL" id="WPU65695.1"/>
    </source>
</evidence>
<dbReference type="SUPFAM" id="SSF53756">
    <property type="entry name" value="UDP-Glycosyltransferase/glycogen phosphorylase"/>
    <property type="match status" value="1"/>
</dbReference>
<dbReference type="EMBL" id="CP139487">
    <property type="protein sequence ID" value="WPU65695.1"/>
    <property type="molecule type" value="Genomic_DNA"/>
</dbReference>
<keyword evidence="1" id="KW-0808">Transferase</keyword>
<gene>
    <name evidence="1" type="ORF">SOO65_02950</name>
</gene>
<sequence length="392" mass="45882">MMNTASETSDLLVFSHLRWDFLFQRPQHLLSRQAKNRRVFYFEEPVFGMTEIPRLHLRETAENVLVVIPYLPTSIDPTKMVAALTDLVDELIYEEELIDYTLWYYSPKALTFSRHLEPKSVIFDYLDHLSYQKEQGLAEEQELLEKADIVFSAGQSIYEAKKHIHHNIHYMPSGLDYAHFSQGRTKLVEPDDQINIPHPRIGFYGVIDHRFNFDLVMQMADLKPEFQFVLAGPVVNLDTRTLPRRPNVHYLGKKDYYALPLYLAGWDATMMPYLQNETTRFVSPMKTLEYLAAGKSVVSTSVPDVVSPFGKKQLVRIADKAETFLEEIEMAMQEKNNPEWLDRIDHFLKDQSWDSLHEKMAQLELDFVKDRKFREERPRIIHPLNISTSRVV</sequence>
<dbReference type="Gene3D" id="3.40.50.2000">
    <property type="entry name" value="Glycogen Phosphorylase B"/>
    <property type="match status" value="1"/>
</dbReference>
<dbReference type="AlphaFoldDB" id="A0AAX4HQT2"/>
<organism evidence="1 2">
    <name type="scientific">Peredibacter starrii</name>
    <dbReference type="NCBI Taxonomy" id="28202"/>
    <lineage>
        <taxon>Bacteria</taxon>
        <taxon>Pseudomonadati</taxon>
        <taxon>Bdellovibrionota</taxon>
        <taxon>Bacteriovoracia</taxon>
        <taxon>Bacteriovoracales</taxon>
        <taxon>Bacteriovoracaceae</taxon>
        <taxon>Peredibacter</taxon>
    </lineage>
</organism>